<evidence type="ECO:0000256" key="2">
    <source>
        <dbReference type="ARBA" id="ARBA00022747"/>
    </source>
</evidence>
<evidence type="ECO:0000313" key="6">
    <source>
        <dbReference type="EMBL" id="MPL88840.1"/>
    </source>
</evidence>
<sequence>MRKYDSYKNSGVEWIGDIPSHWKAVPMRFLLRQRITDGPHETPKFLPDGIPFLSVDGIQDGELVFEGCRKISIEDHERYKQKCVVEKHDILMGKAASVGKVAQVKVDFEFSIWSPLALLKPNHEKITSSYFEYFLKSTYAKDNANILSTFNTQQNISMTDIPRIYYIIPNSVEEQTAIAAYLDRKTAEIDELIADKKRLLELYEEEKTAIINQAVTKGINPDAPMKDSGIEWLGEIPEHWETSPLKYLGKFINGFSFKSTDFETTGVRVLKISNIQHMRIDWSDESFIDEIFYETHENFRVLENDLVFALTRPIISTGIKVALIDTTEPILLNQRNSIYRPTDINVKWFYYIILSSNFIQEFDSRIDKTGQQPNISSNDIGEIKITIPNEDEQYEIISFIDAVCSEIENKRVKTQKLIDLLTEYRTALISEVVTGKIKVIE</sequence>
<keyword evidence="2" id="KW-0680">Restriction system</keyword>
<evidence type="ECO:0000256" key="4">
    <source>
        <dbReference type="SAM" id="Coils"/>
    </source>
</evidence>
<feature type="domain" description="Type I restriction modification DNA specificity" evidence="5">
    <location>
        <begin position="49"/>
        <end position="200"/>
    </location>
</feature>
<dbReference type="InterPro" id="IPR052021">
    <property type="entry name" value="Type-I_RS_S_subunit"/>
</dbReference>
<dbReference type="InterPro" id="IPR000055">
    <property type="entry name" value="Restrct_endonuc_typeI_TRD"/>
</dbReference>
<comment type="similarity">
    <text evidence="1">Belongs to the type-I restriction system S methylase family.</text>
</comment>
<dbReference type="Gene3D" id="1.10.287.1120">
    <property type="entry name" value="Bipartite methylase S protein"/>
    <property type="match status" value="1"/>
</dbReference>
<accession>A0A644VC36</accession>
<dbReference type="SUPFAM" id="SSF116734">
    <property type="entry name" value="DNA methylase specificity domain"/>
    <property type="match status" value="2"/>
</dbReference>
<organism evidence="6">
    <name type="scientific">bioreactor metagenome</name>
    <dbReference type="NCBI Taxonomy" id="1076179"/>
    <lineage>
        <taxon>unclassified sequences</taxon>
        <taxon>metagenomes</taxon>
        <taxon>ecological metagenomes</taxon>
    </lineage>
</organism>
<reference evidence="6" key="1">
    <citation type="submission" date="2019-08" db="EMBL/GenBank/DDBJ databases">
        <authorList>
            <person name="Kucharzyk K."/>
            <person name="Murdoch R.W."/>
            <person name="Higgins S."/>
            <person name="Loffler F."/>
        </authorList>
    </citation>
    <scope>NUCLEOTIDE SEQUENCE</scope>
</reference>
<dbReference type="PANTHER" id="PTHR30408:SF12">
    <property type="entry name" value="TYPE I RESTRICTION ENZYME MJAVIII SPECIFICITY SUBUNIT"/>
    <property type="match status" value="1"/>
</dbReference>
<dbReference type="EMBL" id="VSSQ01000266">
    <property type="protein sequence ID" value="MPL88840.1"/>
    <property type="molecule type" value="Genomic_DNA"/>
</dbReference>
<protein>
    <recommendedName>
        <fullName evidence="5">Type I restriction modification DNA specificity domain-containing protein</fullName>
    </recommendedName>
</protein>
<keyword evidence="3" id="KW-0238">DNA-binding</keyword>
<proteinExistence type="inferred from homology"/>
<name>A0A644VC36_9ZZZZ</name>
<dbReference type="AlphaFoldDB" id="A0A644VC36"/>
<dbReference type="Gene3D" id="3.90.220.20">
    <property type="entry name" value="DNA methylase specificity domains"/>
    <property type="match status" value="2"/>
</dbReference>
<dbReference type="Pfam" id="PF01420">
    <property type="entry name" value="Methylase_S"/>
    <property type="match status" value="2"/>
</dbReference>
<comment type="caution">
    <text evidence="6">The sequence shown here is derived from an EMBL/GenBank/DDBJ whole genome shotgun (WGS) entry which is preliminary data.</text>
</comment>
<feature type="domain" description="Type I restriction modification DNA specificity" evidence="5">
    <location>
        <begin position="237"/>
        <end position="411"/>
    </location>
</feature>
<feature type="coiled-coil region" evidence="4">
    <location>
        <begin position="182"/>
        <end position="213"/>
    </location>
</feature>
<evidence type="ECO:0000256" key="1">
    <source>
        <dbReference type="ARBA" id="ARBA00010923"/>
    </source>
</evidence>
<gene>
    <name evidence="6" type="ORF">SDC9_34869</name>
</gene>
<dbReference type="GO" id="GO:0009307">
    <property type="term" value="P:DNA restriction-modification system"/>
    <property type="evidence" value="ECO:0007669"/>
    <property type="project" value="UniProtKB-KW"/>
</dbReference>
<keyword evidence="4" id="KW-0175">Coiled coil</keyword>
<evidence type="ECO:0000259" key="5">
    <source>
        <dbReference type="Pfam" id="PF01420"/>
    </source>
</evidence>
<dbReference type="InterPro" id="IPR044946">
    <property type="entry name" value="Restrct_endonuc_typeI_TRD_sf"/>
</dbReference>
<dbReference type="GO" id="GO:0003677">
    <property type="term" value="F:DNA binding"/>
    <property type="evidence" value="ECO:0007669"/>
    <property type="project" value="UniProtKB-KW"/>
</dbReference>
<dbReference type="PANTHER" id="PTHR30408">
    <property type="entry name" value="TYPE-1 RESTRICTION ENZYME ECOKI SPECIFICITY PROTEIN"/>
    <property type="match status" value="1"/>
</dbReference>
<dbReference type="CDD" id="cd17259">
    <property type="entry name" value="RMtype1_S_StySKI-TRD2-CR2_like"/>
    <property type="match status" value="1"/>
</dbReference>
<evidence type="ECO:0000256" key="3">
    <source>
        <dbReference type="ARBA" id="ARBA00023125"/>
    </source>
</evidence>